<sequence length="144" mass="16411">MKKIALLLLAGILVLSCKTQENSSNTDVITEGEDFSFEEDIVIGGTVINKKREKISYAAVKLIVNDEKCISTSTDKKGKFEIFVDPSKLTDESFLEIVYQGYSKKVVSKENAIKWNSFTLREEDSIVTIVEYRRYYDVMKDCNN</sequence>
<dbReference type="EMBL" id="SGXE01000001">
    <property type="protein sequence ID" value="RZS99031.1"/>
    <property type="molecule type" value="Genomic_DNA"/>
</dbReference>
<dbReference type="RefSeq" id="WP_130284896.1">
    <property type="nucleotide sequence ID" value="NZ_SGXE01000001.1"/>
</dbReference>
<evidence type="ECO:0000313" key="2">
    <source>
        <dbReference type="EMBL" id="RZS99031.1"/>
    </source>
</evidence>
<feature type="signal peptide" evidence="1">
    <location>
        <begin position="1"/>
        <end position="19"/>
    </location>
</feature>
<evidence type="ECO:0008006" key="4">
    <source>
        <dbReference type="Google" id="ProtNLM"/>
    </source>
</evidence>
<organism evidence="2 3">
    <name type="scientific">Aquimarina brevivitae</name>
    <dbReference type="NCBI Taxonomy" id="323412"/>
    <lineage>
        <taxon>Bacteria</taxon>
        <taxon>Pseudomonadati</taxon>
        <taxon>Bacteroidota</taxon>
        <taxon>Flavobacteriia</taxon>
        <taxon>Flavobacteriales</taxon>
        <taxon>Flavobacteriaceae</taxon>
        <taxon>Aquimarina</taxon>
    </lineage>
</organism>
<evidence type="ECO:0000313" key="3">
    <source>
        <dbReference type="Proteomes" id="UP000292262"/>
    </source>
</evidence>
<keyword evidence="3" id="KW-1185">Reference proteome</keyword>
<keyword evidence="1" id="KW-0732">Signal</keyword>
<proteinExistence type="predicted"/>
<gene>
    <name evidence="2" type="ORF">EV197_0235</name>
</gene>
<evidence type="ECO:0000256" key="1">
    <source>
        <dbReference type="SAM" id="SignalP"/>
    </source>
</evidence>
<name>A0A4Q7PF10_9FLAO</name>
<dbReference type="OrthoDB" id="1163243at2"/>
<accession>A0A4Q7PF10</accession>
<dbReference type="PROSITE" id="PS51257">
    <property type="entry name" value="PROKAR_LIPOPROTEIN"/>
    <property type="match status" value="1"/>
</dbReference>
<feature type="chain" id="PRO_5020250094" description="Carboxypeptidase-like protein" evidence="1">
    <location>
        <begin position="20"/>
        <end position="144"/>
    </location>
</feature>
<reference evidence="2 3" key="1">
    <citation type="submission" date="2019-02" db="EMBL/GenBank/DDBJ databases">
        <title>Genomic Encyclopedia of Type Strains, Phase IV (KMG-IV): sequencing the most valuable type-strain genomes for metagenomic binning, comparative biology and taxonomic classification.</title>
        <authorList>
            <person name="Goeker M."/>
        </authorList>
    </citation>
    <scope>NUCLEOTIDE SEQUENCE [LARGE SCALE GENOMIC DNA]</scope>
    <source>
        <strain evidence="2 3">DSM 17196</strain>
    </source>
</reference>
<comment type="caution">
    <text evidence="2">The sequence shown here is derived from an EMBL/GenBank/DDBJ whole genome shotgun (WGS) entry which is preliminary data.</text>
</comment>
<dbReference type="AlphaFoldDB" id="A0A4Q7PF10"/>
<protein>
    <recommendedName>
        <fullName evidence="4">Carboxypeptidase-like protein</fullName>
    </recommendedName>
</protein>
<dbReference type="Proteomes" id="UP000292262">
    <property type="component" value="Unassembled WGS sequence"/>
</dbReference>